<name>A7I351_CAMHC</name>
<keyword evidence="2" id="KW-0449">Lipoprotein</keyword>
<dbReference type="EMBL" id="CP000776">
    <property type="protein sequence ID" value="ABS52445.1"/>
    <property type="molecule type" value="Genomic_DNA"/>
</dbReference>
<dbReference type="InterPro" id="IPR008620">
    <property type="entry name" value="FixH"/>
</dbReference>
<keyword evidence="3" id="KW-1185">Reference proteome</keyword>
<evidence type="ECO:0000313" key="3">
    <source>
        <dbReference type="Proteomes" id="UP000002407"/>
    </source>
</evidence>
<dbReference type="PROSITE" id="PS51257">
    <property type="entry name" value="PROKAR_LIPOPROTEIN"/>
    <property type="match status" value="1"/>
</dbReference>
<keyword evidence="1" id="KW-1133">Transmembrane helix</keyword>
<organism evidence="2 3">
    <name type="scientific">Campylobacter hominis (strain ATCC BAA-381 / DSM 21671 / CCUG 45161 / LMG 19568 / NCTC 13146 / CH001A)</name>
    <dbReference type="NCBI Taxonomy" id="360107"/>
    <lineage>
        <taxon>Bacteria</taxon>
        <taxon>Pseudomonadati</taxon>
        <taxon>Campylobacterota</taxon>
        <taxon>Epsilonproteobacteria</taxon>
        <taxon>Campylobacterales</taxon>
        <taxon>Campylobacteraceae</taxon>
        <taxon>Campylobacter</taxon>
    </lineage>
</organism>
<dbReference type="KEGG" id="cha:CHAB381_1393"/>
<dbReference type="OrthoDB" id="5324824at2"/>
<sequence length="162" mass="18815">MNEKNKKTFWPYGIILAIFAIIVACIVTVIISLDYPVYKDNFYFDQYQDVDNNYNEIQISQAKFDKKYAVEFIPGNAKVGQNFNAKFKITPKDGLNLKDLKAQILFTRPDSSKFDKKFEAKLKDNIFEANFIPGKPGRWQILVKITDTKDTGFFKFEIKADK</sequence>
<reference evidence="3" key="1">
    <citation type="submission" date="2007-07" db="EMBL/GenBank/DDBJ databases">
        <title>Complete genome sequence of Campylobacter hominis ATCC BAA-381, a commensal isolated from the human gastrointestinal tract.</title>
        <authorList>
            <person name="Fouts D.E."/>
            <person name="Mongodin E.F."/>
            <person name="Puiu D."/>
            <person name="Sebastian Y."/>
            <person name="Miller W.G."/>
            <person name="Mandrell R.E."/>
            <person name="Nelson K.E."/>
        </authorList>
    </citation>
    <scope>NUCLEOTIDE SEQUENCE [LARGE SCALE GENOMIC DNA]</scope>
    <source>
        <strain evidence="3">ATCC BAA-381 / LMG 19568 / NCTC 13146 / CH001A</strain>
    </source>
</reference>
<accession>A7I351</accession>
<dbReference type="Pfam" id="PF05751">
    <property type="entry name" value="FixH"/>
    <property type="match status" value="1"/>
</dbReference>
<dbReference type="HOGENOM" id="CLU_127149_0_0_7"/>
<dbReference type="AlphaFoldDB" id="A7I351"/>
<dbReference type="Proteomes" id="UP000002407">
    <property type="component" value="Chromosome"/>
</dbReference>
<proteinExistence type="predicted"/>
<feature type="transmembrane region" description="Helical" evidence="1">
    <location>
        <begin position="12"/>
        <end position="33"/>
    </location>
</feature>
<evidence type="ECO:0000313" key="2">
    <source>
        <dbReference type="EMBL" id="ABS52445.1"/>
    </source>
</evidence>
<evidence type="ECO:0000256" key="1">
    <source>
        <dbReference type="SAM" id="Phobius"/>
    </source>
</evidence>
<dbReference type="STRING" id="360107.CHAB381_1393"/>
<gene>
    <name evidence="2" type="ordered locus">CHAB381_1393</name>
</gene>
<dbReference type="eggNOG" id="COG5456">
    <property type="taxonomic scope" value="Bacteria"/>
</dbReference>
<keyword evidence="1" id="KW-0472">Membrane</keyword>
<dbReference type="RefSeq" id="WP_012109245.1">
    <property type="nucleotide sequence ID" value="NC_009714.1"/>
</dbReference>
<keyword evidence="1" id="KW-0812">Transmembrane</keyword>
<protein>
    <submittedName>
        <fullName evidence="2">Putative lipoprotein</fullName>
    </submittedName>
</protein>